<dbReference type="EMBL" id="MZNU01000061">
    <property type="protein sequence ID" value="OWP05714.1"/>
    <property type="molecule type" value="Genomic_DNA"/>
</dbReference>
<evidence type="ECO:0000313" key="3">
    <source>
        <dbReference type="Proteomes" id="UP000242519"/>
    </source>
</evidence>
<name>A0A218ZD77_9HELO</name>
<reference evidence="2 3" key="1">
    <citation type="submission" date="2017-04" db="EMBL/GenBank/DDBJ databases">
        <title>Draft genome sequence of Marssonina coronaria NL1: causal agent of apple blotch.</title>
        <authorList>
            <person name="Cheng Q."/>
        </authorList>
    </citation>
    <scope>NUCLEOTIDE SEQUENCE [LARGE SCALE GENOMIC DNA]</scope>
    <source>
        <strain evidence="2 3">NL1</strain>
    </source>
</reference>
<accession>A0A218ZD77</accession>
<dbReference type="AlphaFoldDB" id="A0A218ZD77"/>
<organism evidence="2 3">
    <name type="scientific">Diplocarpon coronariae</name>
    <dbReference type="NCBI Taxonomy" id="2795749"/>
    <lineage>
        <taxon>Eukaryota</taxon>
        <taxon>Fungi</taxon>
        <taxon>Dikarya</taxon>
        <taxon>Ascomycota</taxon>
        <taxon>Pezizomycotina</taxon>
        <taxon>Leotiomycetes</taxon>
        <taxon>Helotiales</taxon>
        <taxon>Drepanopezizaceae</taxon>
        <taxon>Diplocarpon</taxon>
    </lineage>
</organism>
<evidence type="ECO:0000256" key="1">
    <source>
        <dbReference type="SAM" id="MobiDB-lite"/>
    </source>
</evidence>
<evidence type="ECO:0000313" key="2">
    <source>
        <dbReference type="EMBL" id="OWP05714.1"/>
    </source>
</evidence>
<feature type="compositionally biased region" description="Low complexity" evidence="1">
    <location>
        <begin position="7"/>
        <end position="20"/>
    </location>
</feature>
<feature type="region of interest" description="Disordered" evidence="1">
    <location>
        <begin position="1"/>
        <end position="25"/>
    </location>
</feature>
<protein>
    <submittedName>
        <fullName evidence="2">Uncharacterized protein</fullName>
    </submittedName>
</protein>
<gene>
    <name evidence="2" type="ORF">B2J93_1763</name>
</gene>
<sequence length="108" mass="11492">MAAALQSRSASGDSTRSSASLGRKIVRAAREHHQSVTSAYSSLYAAGYQAGAGASARPSGESQRETEARPVEQSPLRRLARAAKRHHRDMDAAYGLYYGAGWRAGARA</sequence>
<dbReference type="InParanoid" id="A0A218ZD77"/>
<keyword evidence="3" id="KW-1185">Reference proteome</keyword>
<feature type="compositionally biased region" description="Basic residues" evidence="1">
    <location>
        <begin position="78"/>
        <end position="87"/>
    </location>
</feature>
<proteinExistence type="predicted"/>
<comment type="caution">
    <text evidence="2">The sequence shown here is derived from an EMBL/GenBank/DDBJ whole genome shotgun (WGS) entry which is preliminary data.</text>
</comment>
<feature type="region of interest" description="Disordered" evidence="1">
    <location>
        <begin position="51"/>
        <end position="87"/>
    </location>
</feature>
<dbReference type="Proteomes" id="UP000242519">
    <property type="component" value="Unassembled WGS sequence"/>
</dbReference>